<organism evidence="6 7">
    <name type="scientific">Triticum urartu</name>
    <name type="common">Red wild einkorn</name>
    <name type="synonym">Crithodium urartu</name>
    <dbReference type="NCBI Taxonomy" id="4572"/>
    <lineage>
        <taxon>Eukaryota</taxon>
        <taxon>Viridiplantae</taxon>
        <taxon>Streptophyta</taxon>
        <taxon>Embryophyta</taxon>
        <taxon>Tracheophyta</taxon>
        <taxon>Spermatophyta</taxon>
        <taxon>Magnoliopsida</taxon>
        <taxon>Liliopsida</taxon>
        <taxon>Poales</taxon>
        <taxon>Poaceae</taxon>
        <taxon>BOP clade</taxon>
        <taxon>Pooideae</taxon>
        <taxon>Triticodae</taxon>
        <taxon>Triticeae</taxon>
        <taxon>Triticinae</taxon>
        <taxon>Triticum</taxon>
    </lineage>
</organism>
<dbReference type="InterPro" id="IPR015300">
    <property type="entry name" value="DNA-bd_pseudobarrel_sf"/>
</dbReference>
<dbReference type="PANTHER" id="PTHR34397">
    <property type="entry name" value="OS05G0237600 PROTEIN"/>
    <property type="match status" value="1"/>
</dbReference>
<dbReference type="PANTHER" id="PTHR34397:SF25">
    <property type="entry name" value="TF-B3 DOMAIN-CONTAINING PROTEIN"/>
    <property type="match status" value="1"/>
</dbReference>
<comment type="subcellular location">
    <subcellularLocation>
        <location evidence="1">Nucleus</location>
    </subcellularLocation>
</comment>
<evidence type="ECO:0000256" key="3">
    <source>
        <dbReference type="ARBA" id="ARBA00023125"/>
    </source>
</evidence>
<dbReference type="Gramene" id="TuG1812G0700005287.01.T01">
    <property type="protein sequence ID" value="TuG1812G0700005287.01.T01"/>
    <property type="gene ID" value="TuG1812G0700005287.01"/>
</dbReference>
<keyword evidence="4" id="KW-0804">Transcription</keyword>
<keyword evidence="2" id="KW-0805">Transcription regulation</keyword>
<protein>
    <submittedName>
        <fullName evidence="6">Uncharacterized protein</fullName>
    </submittedName>
</protein>
<dbReference type="Gene3D" id="2.40.330.10">
    <property type="entry name" value="DNA-binding pseudobarrel domain"/>
    <property type="match status" value="1"/>
</dbReference>
<keyword evidence="3" id="KW-0238">DNA-binding</keyword>
<evidence type="ECO:0000256" key="5">
    <source>
        <dbReference type="ARBA" id="ARBA00023242"/>
    </source>
</evidence>
<name>A0A8R7RA54_TRIUA</name>
<evidence type="ECO:0000256" key="2">
    <source>
        <dbReference type="ARBA" id="ARBA00023015"/>
    </source>
</evidence>
<dbReference type="SUPFAM" id="SSF101936">
    <property type="entry name" value="DNA-binding pseudobarrel domain"/>
    <property type="match status" value="1"/>
</dbReference>
<dbReference type="AlphaFoldDB" id="A0A8R7RA54"/>
<evidence type="ECO:0000256" key="4">
    <source>
        <dbReference type="ARBA" id="ARBA00023163"/>
    </source>
</evidence>
<sequence>MGSVGVYEAEWALSKVLPRSDVDPNQNRLMLAQQMVWGGPIPRLFPELELVDDDSVQNAVVILIDANAGVEKVATVRYVDVMSAYRISGRGWWEFARDSGILEGDRIDLYVGRRGNDEPCLLFF</sequence>
<proteinExistence type="predicted"/>
<dbReference type="Proteomes" id="UP000015106">
    <property type="component" value="Chromosome 7"/>
</dbReference>
<reference evidence="7" key="1">
    <citation type="journal article" date="2013" name="Nature">
        <title>Draft genome of the wheat A-genome progenitor Triticum urartu.</title>
        <authorList>
            <person name="Ling H.Q."/>
            <person name="Zhao S."/>
            <person name="Liu D."/>
            <person name="Wang J."/>
            <person name="Sun H."/>
            <person name="Zhang C."/>
            <person name="Fan H."/>
            <person name="Li D."/>
            <person name="Dong L."/>
            <person name="Tao Y."/>
            <person name="Gao C."/>
            <person name="Wu H."/>
            <person name="Li Y."/>
            <person name="Cui Y."/>
            <person name="Guo X."/>
            <person name="Zheng S."/>
            <person name="Wang B."/>
            <person name="Yu K."/>
            <person name="Liang Q."/>
            <person name="Yang W."/>
            <person name="Lou X."/>
            <person name="Chen J."/>
            <person name="Feng M."/>
            <person name="Jian J."/>
            <person name="Zhang X."/>
            <person name="Luo G."/>
            <person name="Jiang Y."/>
            <person name="Liu J."/>
            <person name="Wang Z."/>
            <person name="Sha Y."/>
            <person name="Zhang B."/>
            <person name="Wu H."/>
            <person name="Tang D."/>
            <person name="Shen Q."/>
            <person name="Xue P."/>
            <person name="Zou S."/>
            <person name="Wang X."/>
            <person name="Liu X."/>
            <person name="Wang F."/>
            <person name="Yang Y."/>
            <person name="An X."/>
            <person name="Dong Z."/>
            <person name="Zhang K."/>
            <person name="Zhang X."/>
            <person name="Luo M.C."/>
            <person name="Dvorak J."/>
            <person name="Tong Y."/>
            <person name="Wang J."/>
            <person name="Yang H."/>
            <person name="Li Z."/>
            <person name="Wang D."/>
            <person name="Zhang A."/>
            <person name="Wang J."/>
        </authorList>
    </citation>
    <scope>NUCLEOTIDE SEQUENCE</scope>
    <source>
        <strain evidence="7">cv. G1812</strain>
    </source>
</reference>
<evidence type="ECO:0000313" key="7">
    <source>
        <dbReference type="Proteomes" id="UP000015106"/>
    </source>
</evidence>
<evidence type="ECO:0000256" key="1">
    <source>
        <dbReference type="ARBA" id="ARBA00004123"/>
    </source>
</evidence>
<dbReference type="GO" id="GO:0003677">
    <property type="term" value="F:DNA binding"/>
    <property type="evidence" value="ECO:0007669"/>
    <property type="project" value="UniProtKB-KW"/>
</dbReference>
<accession>A0A8R7RA54</accession>
<dbReference type="GO" id="GO:0005634">
    <property type="term" value="C:nucleus"/>
    <property type="evidence" value="ECO:0007669"/>
    <property type="project" value="UniProtKB-SubCell"/>
</dbReference>
<dbReference type="EnsemblPlants" id="TuG1812G0700005287.01.T01">
    <property type="protein sequence ID" value="TuG1812G0700005287.01.T01"/>
    <property type="gene ID" value="TuG1812G0700005287.01"/>
</dbReference>
<reference evidence="6" key="2">
    <citation type="submission" date="2018-03" db="EMBL/GenBank/DDBJ databases">
        <title>The Triticum urartu genome reveals the dynamic nature of wheat genome evolution.</title>
        <authorList>
            <person name="Ling H."/>
            <person name="Ma B."/>
            <person name="Shi X."/>
            <person name="Liu H."/>
            <person name="Dong L."/>
            <person name="Sun H."/>
            <person name="Cao Y."/>
            <person name="Gao Q."/>
            <person name="Zheng S."/>
            <person name="Li Y."/>
            <person name="Yu Y."/>
            <person name="Du H."/>
            <person name="Qi M."/>
            <person name="Li Y."/>
            <person name="Yu H."/>
            <person name="Cui Y."/>
            <person name="Wang N."/>
            <person name="Chen C."/>
            <person name="Wu H."/>
            <person name="Zhao Y."/>
            <person name="Zhang J."/>
            <person name="Li Y."/>
            <person name="Zhou W."/>
            <person name="Zhang B."/>
            <person name="Hu W."/>
            <person name="Eijk M."/>
            <person name="Tang J."/>
            <person name="Witsenboer H."/>
            <person name="Zhao S."/>
            <person name="Li Z."/>
            <person name="Zhang A."/>
            <person name="Wang D."/>
            <person name="Liang C."/>
        </authorList>
    </citation>
    <scope>NUCLEOTIDE SEQUENCE [LARGE SCALE GENOMIC DNA]</scope>
    <source>
        <strain evidence="6">cv. G1812</strain>
    </source>
</reference>
<reference evidence="6" key="3">
    <citation type="submission" date="2022-06" db="UniProtKB">
        <authorList>
            <consortium name="EnsemblPlants"/>
        </authorList>
    </citation>
    <scope>IDENTIFICATION</scope>
</reference>
<keyword evidence="7" id="KW-1185">Reference proteome</keyword>
<keyword evidence="5" id="KW-0539">Nucleus</keyword>
<evidence type="ECO:0000313" key="6">
    <source>
        <dbReference type="EnsemblPlants" id="TuG1812G0700005287.01.T01"/>
    </source>
</evidence>